<dbReference type="FunFam" id="3.40.50.300:FF:000032">
    <property type="entry name" value="Export ABC transporter ATP-binding protein"/>
    <property type="match status" value="1"/>
</dbReference>
<keyword evidence="5" id="KW-1133">Transmembrane helix</keyword>
<evidence type="ECO:0000259" key="8">
    <source>
        <dbReference type="PROSITE" id="PS50893"/>
    </source>
</evidence>
<dbReference type="PROSITE" id="PS50893">
    <property type="entry name" value="ABC_TRANSPORTER_2"/>
    <property type="match status" value="1"/>
</dbReference>
<dbReference type="EMBL" id="JFAX01000002">
    <property type="protein sequence ID" value="EXI69381.1"/>
    <property type="molecule type" value="Genomic_DNA"/>
</dbReference>
<dbReference type="GO" id="GO:0098796">
    <property type="term" value="C:membrane protein complex"/>
    <property type="evidence" value="ECO:0007669"/>
    <property type="project" value="UniProtKB-ARBA"/>
</dbReference>
<dbReference type="PATRIC" id="fig|1454001.3.peg.569"/>
<dbReference type="SUPFAM" id="SSF52540">
    <property type="entry name" value="P-loop containing nucleoside triphosphate hydrolases"/>
    <property type="match status" value="1"/>
</dbReference>
<dbReference type="Pfam" id="PF00005">
    <property type="entry name" value="ABC_tran"/>
    <property type="match status" value="1"/>
</dbReference>
<proteinExistence type="inferred from homology"/>
<organism evidence="9 10">
    <name type="scientific">Candidatus Accumulibacter adjunctus</name>
    <dbReference type="NCBI Taxonomy" id="1454001"/>
    <lineage>
        <taxon>Bacteria</taxon>
        <taxon>Pseudomonadati</taxon>
        <taxon>Pseudomonadota</taxon>
        <taxon>Betaproteobacteria</taxon>
        <taxon>Candidatus Accumulibacter</taxon>
    </lineage>
</organism>
<dbReference type="PANTHER" id="PTHR24220:SF86">
    <property type="entry name" value="ABC TRANSPORTER ABCH.1"/>
    <property type="match status" value="1"/>
</dbReference>
<evidence type="ECO:0000313" key="9">
    <source>
        <dbReference type="EMBL" id="EXI69381.1"/>
    </source>
</evidence>
<keyword evidence="6" id="KW-0046">Antibiotic resistance</keyword>
<dbReference type="EC" id="3.6.3.-" evidence="9"/>
<dbReference type="PANTHER" id="PTHR24220">
    <property type="entry name" value="IMPORT ATP-BINDING PROTEIN"/>
    <property type="match status" value="1"/>
</dbReference>
<dbReference type="InterPro" id="IPR017871">
    <property type="entry name" value="ABC_transporter-like_CS"/>
</dbReference>
<feature type="domain" description="ABC transporter" evidence="8">
    <location>
        <begin position="6"/>
        <end position="241"/>
    </location>
</feature>
<keyword evidence="9" id="KW-0378">Hydrolase</keyword>
<keyword evidence="5" id="KW-0812">Transmembrane</keyword>
<evidence type="ECO:0000256" key="7">
    <source>
        <dbReference type="ARBA" id="ARBA00038388"/>
    </source>
</evidence>
<dbReference type="SMART" id="SM00382">
    <property type="entry name" value="AAA"/>
    <property type="match status" value="1"/>
</dbReference>
<evidence type="ECO:0000256" key="6">
    <source>
        <dbReference type="ARBA" id="ARBA00023251"/>
    </source>
</evidence>
<evidence type="ECO:0000313" key="10">
    <source>
        <dbReference type="Proteomes" id="UP000020218"/>
    </source>
</evidence>
<protein>
    <submittedName>
        <fullName evidence="9">Macrolide export ATP-binding/permease protein MacB</fullName>
        <ecNumber evidence="9">3.6.3.-</ecNumber>
    </submittedName>
</protein>
<dbReference type="AlphaFoldDB" id="A0A011N3B4"/>
<name>A0A011N3B4_9PROT</name>
<dbReference type="PROSITE" id="PS00211">
    <property type="entry name" value="ABC_TRANSPORTER_1"/>
    <property type="match status" value="1"/>
</dbReference>
<sequence>MGAPLIELSAIERVFHLGDSRVHALQSIGLCINAGEYVSVMGPSGSGKSTLLNLLGLLDRPDSGRYRLAGRDVTTLSADEQARVRSERIGFVFQSFHLVPRLTAAENIALPMVLAGIPPAQRGERVRQALRDYGLENRADHRPDQLSGGQRQRVAIARATIMQPALVLADEPTGNLDRTTGEEVMRLLEALNGTGVTLIVVTHDGALGARARRQLLMADGTLQHDRERSVDWPGKACALPT</sequence>
<dbReference type="InterPro" id="IPR015854">
    <property type="entry name" value="ABC_transpr_LolD-like"/>
</dbReference>
<gene>
    <name evidence="9" type="primary">macB_3</name>
    <name evidence="9" type="ORF">AW08_00592</name>
</gene>
<dbReference type="GO" id="GO:0046677">
    <property type="term" value="P:response to antibiotic"/>
    <property type="evidence" value="ECO:0007669"/>
    <property type="project" value="UniProtKB-KW"/>
</dbReference>
<keyword evidence="2" id="KW-1003">Cell membrane</keyword>
<keyword evidence="10" id="KW-1185">Reference proteome</keyword>
<dbReference type="GO" id="GO:0005886">
    <property type="term" value="C:plasma membrane"/>
    <property type="evidence" value="ECO:0007669"/>
    <property type="project" value="TreeGrafter"/>
</dbReference>
<reference evidence="9" key="1">
    <citation type="submission" date="2014-02" db="EMBL/GenBank/DDBJ databases">
        <title>Expanding our view of genomic diversity in Candidatus Accumulibacter clades.</title>
        <authorList>
            <person name="Skennerton C.T."/>
            <person name="Barr J.J."/>
            <person name="Slater F.R."/>
            <person name="Bond P.L."/>
            <person name="Tyson G.W."/>
        </authorList>
    </citation>
    <scope>NUCLEOTIDE SEQUENCE [LARGE SCALE GENOMIC DNA]</scope>
</reference>
<dbReference type="CDD" id="cd03255">
    <property type="entry name" value="ABC_MJ0796_LolCDE_FtsE"/>
    <property type="match status" value="1"/>
</dbReference>
<dbReference type="Gene3D" id="3.40.50.300">
    <property type="entry name" value="P-loop containing nucleotide triphosphate hydrolases"/>
    <property type="match status" value="1"/>
</dbReference>
<evidence type="ECO:0000256" key="3">
    <source>
        <dbReference type="ARBA" id="ARBA00022741"/>
    </source>
</evidence>
<dbReference type="GO" id="GO:0016887">
    <property type="term" value="F:ATP hydrolysis activity"/>
    <property type="evidence" value="ECO:0007669"/>
    <property type="project" value="InterPro"/>
</dbReference>
<evidence type="ECO:0000256" key="1">
    <source>
        <dbReference type="ARBA" id="ARBA00022448"/>
    </source>
</evidence>
<dbReference type="GO" id="GO:0022857">
    <property type="term" value="F:transmembrane transporter activity"/>
    <property type="evidence" value="ECO:0007669"/>
    <property type="project" value="TreeGrafter"/>
</dbReference>
<dbReference type="GO" id="GO:0005524">
    <property type="term" value="F:ATP binding"/>
    <property type="evidence" value="ECO:0007669"/>
    <property type="project" value="UniProtKB-KW"/>
</dbReference>
<keyword evidence="4 9" id="KW-0067">ATP-binding</keyword>
<dbReference type="InterPro" id="IPR017911">
    <property type="entry name" value="MacB-like_ATP-bd"/>
</dbReference>
<evidence type="ECO:0000256" key="4">
    <source>
        <dbReference type="ARBA" id="ARBA00022840"/>
    </source>
</evidence>
<comment type="similarity">
    <text evidence="7">Belongs to the ABC transporter superfamily. Macrolide exporter (TC 3.A.1.122) family.</text>
</comment>
<keyword evidence="1" id="KW-0813">Transport</keyword>
<dbReference type="STRING" id="1454001.AW08_00592"/>
<dbReference type="InterPro" id="IPR003593">
    <property type="entry name" value="AAA+_ATPase"/>
</dbReference>
<comment type="caution">
    <text evidence="9">The sequence shown here is derived from an EMBL/GenBank/DDBJ whole genome shotgun (WGS) entry which is preliminary data.</text>
</comment>
<dbReference type="InterPro" id="IPR027417">
    <property type="entry name" value="P-loop_NTPase"/>
</dbReference>
<keyword evidence="3" id="KW-0547">Nucleotide-binding</keyword>
<accession>A0A011N3B4</accession>
<keyword evidence="5" id="KW-0472">Membrane</keyword>
<evidence type="ECO:0000256" key="2">
    <source>
        <dbReference type="ARBA" id="ARBA00022475"/>
    </source>
</evidence>
<dbReference type="InterPro" id="IPR003439">
    <property type="entry name" value="ABC_transporter-like_ATP-bd"/>
</dbReference>
<dbReference type="Proteomes" id="UP000020218">
    <property type="component" value="Unassembled WGS sequence"/>
</dbReference>
<evidence type="ECO:0000256" key="5">
    <source>
        <dbReference type="ARBA" id="ARBA00022989"/>
    </source>
</evidence>